<dbReference type="Proteomes" id="UP000499080">
    <property type="component" value="Unassembled WGS sequence"/>
</dbReference>
<name>A0A4Y2NIN0_ARAVE</name>
<feature type="non-terminal residue" evidence="2">
    <location>
        <position position="70"/>
    </location>
</feature>
<evidence type="ECO:0000313" key="1">
    <source>
        <dbReference type="EMBL" id="GBN39290.1"/>
    </source>
</evidence>
<reference evidence="2 3" key="1">
    <citation type="journal article" date="2019" name="Sci. Rep.">
        <title>Orb-weaving spider Araneus ventricosus genome elucidates the spidroin gene catalogue.</title>
        <authorList>
            <person name="Kono N."/>
            <person name="Nakamura H."/>
            <person name="Ohtoshi R."/>
            <person name="Moran D.A.P."/>
            <person name="Shinohara A."/>
            <person name="Yoshida Y."/>
            <person name="Fujiwara M."/>
            <person name="Mori M."/>
            <person name="Tomita M."/>
            <person name="Arakawa K."/>
        </authorList>
    </citation>
    <scope>NUCLEOTIDE SEQUENCE [LARGE SCALE GENOMIC DNA]</scope>
</reference>
<proteinExistence type="predicted"/>
<protein>
    <submittedName>
        <fullName evidence="2">Uncharacterized protein</fullName>
    </submittedName>
</protein>
<evidence type="ECO:0000313" key="3">
    <source>
        <dbReference type="Proteomes" id="UP000499080"/>
    </source>
</evidence>
<dbReference type="AlphaFoldDB" id="A0A4Y2NIN0"/>
<dbReference type="EMBL" id="BGPR01128288">
    <property type="protein sequence ID" value="GBN39290.1"/>
    <property type="molecule type" value="Genomic_DNA"/>
</dbReference>
<dbReference type="EMBL" id="BGPR01128302">
    <property type="protein sequence ID" value="GBN39328.1"/>
    <property type="molecule type" value="Genomic_DNA"/>
</dbReference>
<keyword evidence="3" id="KW-1185">Reference proteome</keyword>
<organism evidence="2 3">
    <name type="scientific">Araneus ventricosus</name>
    <name type="common">Orbweaver spider</name>
    <name type="synonym">Epeira ventricosa</name>
    <dbReference type="NCBI Taxonomy" id="182803"/>
    <lineage>
        <taxon>Eukaryota</taxon>
        <taxon>Metazoa</taxon>
        <taxon>Ecdysozoa</taxon>
        <taxon>Arthropoda</taxon>
        <taxon>Chelicerata</taxon>
        <taxon>Arachnida</taxon>
        <taxon>Araneae</taxon>
        <taxon>Araneomorphae</taxon>
        <taxon>Entelegynae</taxon>
        <taxon>Araneoidea</taxon>
        <taxon>Araneidae</taxon>
        <taxon>Araneus</taxon>
    </lineage>
</organism>
<accession>A0A4Y2NIN0</accession>
<dbReference type="OrthoDB" id="10257284at2759"/>
<evidence type="ECO:0000313" key="2">
    <source>
        <dbReference type="EMBL" id="GBN39328.1"/>
    </source>
</evidence>
<comment type="caution">
    <text evidence="2">The sequence shown here is derived from an EMBL/GenBank/DDBJ whole genome shotgun (WGS) entry which is preliminary data.</text>
</comment>
<feature type="non-terminal residue" evidence="2">
    <location>
        <position position="1"/>
    </location>
</feature>
<sequence length="70" mass="8446">DLYNFWSRNSGRLIDSWVLASDLGKTLDCEKEYNLTIPEWGLKYWDEFSMQTGITYYFNYGTKLIQKYRV</sequence>
<gene>
    <name evidence="2" type="ORF">AVEN_206040_1</name>
    <name evidence="1" type="ORF">AVEN_92959_1</name>
</gene>